<name>W2K0Y2_PHYNI</name>
<dbReference type="EMBL" id="KI683348">
    <property type="protein sequence ID" value="ETL78204.1"/>
    <property type="molecule type" value="Genomic_DNA"/>
</dbReference>
<accession>W2K0Y2</accession>
<gene>
    <name evidence="1" type="ORF">L915_21230</name>
    <name evidence="2" type="ORF">L917_20955</name>
</gene>
<evidence type="ECO:0000313" key="2">
    <source>
        <dbReference type="EMBL" id="ETL78204.1"/>
    </source>
</evidence>
<protein>
    <submittedName>
        <fullName evidence="2">Uncharacterized protein</fullName>
    </submittedName>
</protein>
<organism evidence="2">
    <name type="scientific">Phytophthora nicotianae</name>
    <name type="common">Potato buckeye rot agent</name>
    <name type="synonym">Phytophthora parasitica</name>
    <dbReference type="NCBI Taxonomy" id="4792"/>
    <lineage>
        <taxon>Eukaryota</taxon>
        <taxon>Sar</taxon>
        <taxon>Stramenopiles</taxon>
        <taxon>Oomycota</taxon>
        <taxon>Peronosporomycetes</taxon>
        <taxon>Peronosporales</taxon>
        <taxon>Peronosporaceae</taxon>
        <taxon>Phytophthora</taxon>
    </lineage>
</organism>
<sequence length="52" mass="5952">MFGISGKNEGPMYSSEISFEAMAIRFSNFGIQLRYVLRFYSPSRNFAAFEVS</sequence>
<dbReference type="AlphaFoldDB" id="W2K0Y2"/>
<reference evidence="2" key="1">
    <citation type="submission" date="2013-11" db="EMBL/GenBank/DDBJ databases">
        <title>The Genome Sequence of Phytophthora parasitica CHvinca01.</title>
        <authorList>
            <consortium name="The Broad Institute Genomics Platform"/>
            <person name="Russ C."/>
            <person name="Tyler B."/>
            <person name="Panabieres F."/>
            <person name="Shan W."/>
            <person name="Tripathy S."/>
            <person name="Grunwald N."/>
            <person name="Machado M."/>
            <person name="Johnson C.S."/>
            <person name="Arredondo F."/>
            <person name="Hong C."/>
            <person name="Coffey M."/>
            <person name="Young S.K."/>
            <person name="Zeng Q."/>
            <person name="Gargeya S."/>
            <person name="Fitzgerald M."/>
            <person name="Abouelleil A."/>
            <person name="Alvarado L."/>
            <person name="Chapman S.B."/>
            <person name="Gainer-Dewar J."/>
            <person name="Goldberg J."/>
            <person name="Griggs A."/>
            <person name="Gujja S."/>
            <person name="Hansen M."/>
            <person name="Howarth C."/>
            <person name="Imamovic A."/>
            <person name="Ireland A."/>
            <person name="Larimer J."/>
            <person name="McCowan C."/>
            <person name="Murphy C."/>
            <person name="Pearson M."/>
            <person name="Poon T.W."/>
            <person name="Priest M."/>
            <person name="Roberts A."/>
            <person name="Saif S."/>
            <person name="Shea T."/>
            <person name="Sykes S."/>
            <person name="Wortman J."/>
            <person name="Nusbaum C."/>
            <person name="Birren B."/>
        </authorList>
    </citation>
    <scope>NUCLEOTIDE SEQUENCE [LARGE SCALE GENOMIC DNA]</scope>
    <source>
        <strain evidence="2">CHvinca01</strain>
    </source>
</reference>
<dbReference type="Proteomes" id="UP000053236">
    <property type="component" value="Unassembled WGS sequence"/>
</dbReference>
<proteinExistence type="predicted"/>
<dbReference type="EMBL" id="KI689800">
    <property type="protein sequence ID" value="ETK71548.1"/>
    <property type="molecule type" value="Genomic_DNA"/>
</dbReference>
<reference evidence="1" key="2">
    <citation type="submission" date="2013-11" db="EMBL/GenBank/DDBJ databases">
        <title>The Genome Sequence of Phytophthora parasitica CJ02B3.</title>
        <authorList>
            <consortium name="The Broad Institute Genomics Platform"/>
            <person name="Russ C."/>
            <person name="Tyler B."/>
            <person name="Panabieres F."/>
            <person name="Shan W."/>
            <person name="Tripathy S."/>
            <person name="Grunwald N."/>
            <person name="Machado M."/>
            <person name="Johnson C.S."/>
            <person name="Arredondo F."/>
            <person name="Hong C."/>
            <person name="Coffey M."/>
            <person name="Young S.K."/>
            <person name="Zeng Q."/>
            <person name="Gargeya S."/>
            <person name="Fitzgerald M."/>
            <person name="Abouelleil A."/>
            <person name="Alvarado L."/>
            <person name="Chapman S.B."/>
            <person name="Gainer-Dewar J."/>
            <person name="Goldberg J."/>
            <person name="Griggs A."/>
            <person name="Gujja S."/>
            <person name="Hansen M."/>
            <person name="Howarth C."/>
            <person name="Imamovic A."/>
            <person name="Ireland A."/>
            <person name="Larimer J."/>
            <person name="McCowan C."/>
            <person name="Murphy C."/>
            <person name="Pearson M."/>
            <person name="Poon T.W."/>
            <person name="Priest M."/>
            <person name="Roberts A."/>
            <person name="Saif S."/>
            <person name="Shea T."/>
            <person name="Sykes S."/>
            <person name="Wortman J."/>
            <person name="Nusbaum C."/>
            <person name="Birren B."/>
        </authorList>
    </citation>
    <scope>NUCLEOTIDE SEQUENCE [LARGE SCALE GENOMIC DNA]</scope>
    <source>
        <strain evidence="1">CJ02B3</strain>
    </source>
</reference>
<evidence type="ECO:0000313" key="1">
    <source>
        <dbReference type="EMBL" id="ETK71548.1"/>
    </source>
</evidence>
<dbReference type="Proteomes" id="UP000054423">
    <property type="component" value="Unassembled WGS sequence"/>
</dbReference>